<dbReference type="Proteomes" id="UP000789595">
    <property type="component" value="Unassembled WGS sequence"/>
</dbReference>
<dbReference type="EMBL" id="CAKKNE010000006">
    <property type="protein sequence ID" value="CAH0379172.1"/>
    <property type="molecule type" value="Genomic_DNA"/>
</dbReference>
<dbReference type="PROSITE" id="PS51698">
    <property type="entry name" value="U_BOX"/>
    <property type="match status" value="1"/>
</dbReference>
<comment type="caution">
    <text evidence="2">The sequence shown here is derived from an EMBL/GenBank/DDBJ whole genome shotgun (WGS) entry which is preliminary data.</text>
</comment>
<proteinExistence type="predicted"/>
<dbReference type="SMART" id="SM00671">
    <property type="entry name" value="SEL1"/>
    <property type="match status" value="3"/>
</dbReference>
<dbReference type="CDD" id="cd16655">
    <property type="entry name" value="RING-Ubox_WDSUB1-like"/>
    <property type="match status" value="1"/>
</dbReference>
<dbReference type="InterPro" id="IPR006597">
    <property type="entry name" value="Sel1-like"/>
</dbReference>
<organism evidence="2 3">
    <name type="scientific">Pelagomonas calceolata</name>
    <dbReference type="NCBI Taxonomy" id="35677"/>
    <lineage>
        <taxon>Eukaryota</taxon>
        <taxon>Sar</taxon>
        <taxon>Stramenopiles</taxon>
        <taxon>Ochrophyta</taxon>
        <taxon>Pelagophyceae</taxon>
        <taxon>Pelagomonadales</taxon>
        <taxon>Pelagomonadaceae</taxon>
        <taxon>Pelagomonas</taxon>
    </lineage>
</organism>
<dbReference type="SUPFAM" id="SSF57850">
    <property type="entry name" value="RING/U-box"/>
    <property type="match status" value="1"/>
</dbReference>
<dbReference type="PANTHER" id="PTHR46573">
    <property type="entry name" value="WD REPEAT, SAM AND U-BOX DOMAIN-CONTAINING PROTEIN 1"/>
    <property type="match status" value="1"/>
</dbReference>
<dbReference type="InterPro" id="IPR011990">
    <property type="entry name" value="TPR-like_helical_dom_sf"/>
</dbReference>
<dbReference type="InterPro" id="IPR013083">
    <property type="entry name" value="Znf_RING/FYVE/PHD"/>
</dbReference>
<evidence type="ECO:0000313" key="3">
    <source>
        <dbReference type="Proteomes" id="UP000789595"/>
    </source>
</evidence>
<reference evidence="2" key="1">
    <citation type="submission" date="2021-11" db="EMBL/GenBank/DDBJ databases">
        <authorList>
            <consortium name="Genoscope - CEA"/>
            <person name="William W."/>
        </authorList>
    </citation>
    <scope>NUCLEOTIDE SEQUENCE</scope>
</reference>
<dbReference type="Pfam" id="PF08238">
    <property type="entry name" value="Sel1"/>
    <property type="match status" value="3"/>
</dbReference>
<dbReference type="InterPro" id="IPR003613">
    <property type="entry name" value="Ubox_domain"/>
</dbReference>
<gene>
    <name evidence="2" type="ORF">PECAL_6P07740</name>
</gene>
<protein>
    <recommendedName>
        <fullName evidence="1">U-box domain-containing protein</fullName>
    </recommendedName>
</protein>
<dbReference type="Gene3D" id="1.25.40.10">
    <property type="entry name" value="Tetratricopeptide repeat domain"/>
    <property type="match status" value="1"/>
</dbReference>
<dbReference type="SMART" id="SM00504">
    <property type="entry name" value="Ubox"/>
    <property type="match status" value="1"/>
</dbReference>
<dbReference type="Pfam" id="PF04564">
    <property type="entry name" value="U-box"/>
    <property type="match status" value="1"/>
</dbReference>
<dbReference type="SUPFAM" id="SSF81901">
    <property type="entry name" value="HCP-like"/>
    <property type="match status" value="1"/>
</dbReference>
<name>A0A8J2T277_9STRA</name>
<dbReference type="PANTHER" id="PTHR46573:SF1">
    <property type="entry name" value="WD REPEAT, SAM AND U-BOX DOMAIN-CONTAINING PROTEIN 1"/>
    <property type="match status" value="1"/>
</dbReference>
<sequence>MAPAAARAREAAEAPAPAPSVEDAAAGWAAVTELIDARMQEAILHHRYCAELANQMRESIKDVAAEYVCPLTLELPVDPVMAKDGRIYERSHILAWLSRNATSPVTREPMGTELTPVPIIRNSIEKLVSSGAIEGDIAEAWQKASAKKRADEMLVKETRAKAEGGEGDAMYLLGAWYQLGMNGLAVDKAQARAWYERSAAARDPRGLATFGCFLLDGIGGPQDNVFGIMNLAQAAELGSDYGAYILGHAFFSGDGLPKDPVRARYWLKKAVDGECEFKLLFHDDRSAAEQMLEALESGGGVIS</sequence>
<evidence type="ECO:0000313" key="2">
    <source>
        <dbReference type="EMBL" id="CAH0379172.1"/>
    </source>
</evidence>
<dbReference type="GO" id="GO:0004842">
    <property type="term" value="F:ubiquitin-protein transferase activity"/>
    <property type="evidence" value="ECO:0007669"/>
    <property type="project" value="InterPro"/>
</dbReference>
<dbReference type="GO" id="GO:0016567">
    <property type="term" value="P:protein ubiquitination"/>
    <property type="evidence" value="ECO:0007669"/>
    <property type="project" value="InterPro"/>
</dbReference>
<dbReference type="AlphaFoldDB" id="A0A8J2T277"/>
<dbReference type="Gene3D" id="3.30.40.10">
    <property type="entry name" value="Zinc/RING finger domain, C3HC4 (zinc finger)"/>
    <property type="match status" value="1"/>
</dbReference>
<dbReference type="OrthoDB" id="194744at2759"/>
<keyword evidence="3" id="KW-1185">Reference proteome</keyword>
<feature type="domain" description="U-box" evidence="1">
    <location>
        <begin position="62"/>
        <end position="134"/>
    </location>
</feature>
<accession>A0A8J2T277</accession>
<evidence type="ECO:0000259" key="1">
    <source>
        <dbReference type="PROSITE" id="PS51698"/>
    </source>
</evidence>
<dbReference type="InterPro" id="IPR052085">
    <property type="entry name" value="WD-SAM-U-box"/>
</dbReference>